<evidence type="ECO:0000313" key="1">
    <source>
        <dbReference type="EMBL" id="KAA8574449.1"/>
    </source>
</evidence>
<reference evidence="1 2" key="1">
    <citation type="submission" date="2019-06" db="EMBL/GenBank/DDBJ databases">
        <title>Genome Sequence of the Brown Rot Fungal Pathogen Monilinia fructicola.</title>
        <authorList>
            <person name="De Miccolis Angelini R.M."/>
            <person name="Landi L."/>
            <person name="Abate D."/>
            <person name="Pollastro S."/>
            <person name="Romanazzi G."/>
            <person name="Faretra F."/>
        </authorList>
    </citation>
    <scope>NUCLEOTIDE SEQUENCE [LARGE SCALE GENOMIC DNA]</scope>
    <source>
        <strain evidence="1 2">Mfrc123</strain>
    </source>
</reference>
<evidence type="ECO:0000313" key="2">
    <source>
        <dbReference type="Proteomes" id="UP000322873"/>
    </source>
</evidence>
<accession>A0A5M9K210</accession>
<dbReference type="EMBL" id="VICG01000003">
    <property type="protein sequence ID" value="KAA8574449.1"/>
    <property type="molecule type" value="Genomic_DNA"/>
</dbReference>
<keyword evidence="2" id="KW-1185">Reference proteome</keyword>
<dbReference type="Proteomes" id="UP000322873">
    <property type="component" value="Unassembled WGS sequence"/>
</dbReference>
<gene>
    <name evidence="1" type="ORF">EYC84_005914</name>
</gene>
<name>A0A5M9K210_MONFR</name>
<comment type="caution">
    <text evidence="1">The sequence shown here is derived from an EMBL/GenBank/DDBJ whole genome shotgun (WGS) entry which is preliminary data.</text>
</comment>
<sequence>MNESICLSRLFLQAIVRFIYLNCCSLLLTQTTFSSLETFQDAFSLQISQQASNYPPCCFQRSSRCKSLILRIQWRGSFLIV</sequence>
<proteinExistence type="predicted"/>
<organism evidence="1 2">
    <name type="scientific">Monilinia fructicola</name>
    <name type="common">Brown rot fungus</name>
    <name type="synonym">Ciboria fructicola</name>
    <dbReference type="NCBI Taxonomy" id="38448"/>
    <lineage>
        <taxon>Eukaryota</taxon>
        <taxon>Fungi</taxon>
        <taxon>Dikarya</taxon>
        <taxon>Ascomycota</taxon>
        <taxon>Pezizomycotina</taxon>
        <taxon>Leotiomycetes</taxon>
        <taxon>Helotiales</taxon>
        <taxon>Sclerotiniaceae</taxon>
        <taxon>Monilinia</taxon>
    </lineage>
</organism>
<dbReference type="AlphaFoldDB" id="A0A5M9K210"/>
<protein>
    <submittedName>
        <fullName evidence="1">Uncharacterized protein</fullName>
    </submittedName>
</protein>